<evidence type="ECO:0000256" key="6">
    <source>
        <dbReference type="ARBA" id="ARBA00044798"/>
    </source>
</evidence>
<dbReference type="Pfam" id="PF13870">
    <property type="entry name" value="CCDC113_CCDC96_CC"/>
    <property type="match status" value="1"/>
</dbReference>
<dbReference type="EMBL" id="JNBR01002429">
    <property type="protein sequence ID" value="OQR82603.1"/>
    <property type="molecule type" value="Genomic_DNA"/>
</dbReference>
<comment type="similarity">
    <text evidence="5">Belongs to the CFAP263 family.</text>
</comment>
<keyword evidence="3 7" id="KW-0175">Coiled coil</keyword>
<dbReference type="GO" id="GO:0036064">
    <property type="term" value="C:ciliary basal body"/>
    <property type="evidence" value="ECO:0007669"/>
    <property type="project" value="TreeGrafter"/>
</dbReference>
<feature type="domain" description="CCDC113/CCDC96 coiled-coil" evidence="9">
    <location>
        <begin position="160"/>
        <end position="335"/>
    </location>
</feature>
<dbReference type="OrthoDB" id="10259713at2759"/>
<evidence type="ECO:0000313" key="11">
    <source>
        <dbReference type="Proteomes" id="UP000243579"/>
    </source>
</evidence>
<dbReference type="STRING" id="1202772.A0A1V9YA48"/>
<gene>
    <name evidence="10" type="ORF">ACHHYP_15693</name>
</gene>
<dbReference type="InterPro" id="IPR025254">
    <property type="entry name" value="CCDC113/CCDC96_CC"/>
</dbReference>
<dbReference type="PANTHER" id="PTHR15654">
    <property type="entry name" value="COILED-COIL DOMAIN-CONTAINING PROTEIN 113-RELATED"/>
    <property type="match status" value="1"/>
</dbReference>
<proteinExistence type="inferred from homology"/>
<dbReference type="PANTHER" id="PTHR15654:SF2">
    <property type="entry name" value="COILED-COIL DOMAIN-CONTAINING PROTEIN 113"/>
    <property type="match status" value="1"/>
</dbReference>
<reference evidence="10 11" key="1">
    <citation type="journal article" date="2014" name="Genome Biol. Evol.">
        <title>The secreted proteins of Achlya hypogyna and Thraustotheca clavata identify the ancestral oomycete secretome and reveal gene acquisitions by horizontal gene transfer.</title>
        <authorList>
            <person name="Misner I."/>
            <person name="Blouin N."/>
            <person name="Leonard G."/>
            <person name="Richards T.A."/>
            <person name="Lane C.E."/>
        </authorList>
    </citation>
    <scope>NUCLEOTIDE SEQUENCE [LARGE SCALE GENOMIC DNA]</scope>
    <source>
        <strain evidence="10 11">ATCC 48635</strain>
    </source>
</reference>
<dbReference type="Proteomes" id="UP000243579">
    <property type="component" value="Unassembled WGS sequence"/>
</dbReference>
<accession>A0A1V9YA48</accession>
<evidence type="ECO:0000256" key="5">
    <source>
        <dbReference type="ARBA" id="ARBA00044506"/>
    </source>
</evidence>
<evidence type="ECO:0000259" key="9">
    <source>
        <dbReference type="Pfam" id="PF13870"/>
    </source>
</evidence>
<evidence type="ECO:0000256" key="3">
    <source>
        <dbReference type="ARBA" id="ARBA00023054"/>
    </source>
</evidence>
<feature type="compositionally biased region" description="Basic and acidic residues" evidence="8">
    <location>
        <begin position="51"/>
        <end position="61"/>
    </location>
</feature>
<dbReference type="GO" id="GO:0005930">
    <property type="term" value="C:axoneme"/>
    <property type="evidence" value="ECO:0007669"/>
    <property type="project" value="TreeGrafter"/>
</dbReference>
<evidence type="ECO:0000256" key="8">
    <source>
        <dbReference type="SAM" id="MobiDB-lite"/>
    </source>
</evidence>
<comment type="subcellular location">
    <subcellularLocation>
        <location evidence="1">Cell projection</location>
        <location evidence="1">Cilium</location>
    </subcellularLocation>
</comment>
<sequence length="348" mass="40513">MDDRVSYEDIEELEAKLEEALRQNELISHENELFDSFLKRNAQPSNASEDDEKKEKPDKQAAKNRQRRQRPQATITIEQKNDICSAELEEAQKEIEETKRSSERLIDTLRAVLEETDIRIAELKMDAYEFKRDIVVGAENFRTGKTIAEKMVRYMEDKLRAKDAIIEKLRLKNATLKSQAQKIDAQLRQKEEMGDALHYIDFHQLQIENKQYVAKIEERNDELLKLKQTTGNTVQLLNNLKQKLNDLIDESAWLRAEIQSRSELHEKVKAELITVGEDITRDAKLVKISLSAKAEASAEMPQILDFVAQKALMYELEQEVLNYERKVEIAEMAAKKKARDLRQNTQRL</sequence>
<feature type="coiled-coil region" evidence="7">
    <location>
        <begin position="81"/>
        <end position="126"/>
    </location>
</feature>
<evidence type="ECO:0000256" key="1">
    <source>
        <dbReference type="ARBA" id="ARBA00004138"/>
    </source>
</evidence>
<organism evidence="10 11">
    <name type="scientific">Achlya hypogyna</name>
    <name type="common">Oomycete</name>
    <name type="synonym">Protoachlya hypogyna</name>
    <dbReference type="NCBI Taxonomy" id="1202772"/>
    <lineage>
        <taxon>Eukaryota</taxon>
        <taxon>Sar</taxon>
        <taxon>Stramenopiles</taxon>
        <taxon>Oomycota</taxon>
        <taxon>Saprolegniomycetes</taxon>
        <taxon>Saprolegniales</taxon>
        <taxon>Achlyaceae</taxon>
        <taxon>Achlya</taxon>
    </lineage>
</organism>
<dbReference type="GO" id="GO:0060271">
    <property type="term" value="P:cilium assembly"/>
    <property type="evidence" value="ECO:0007669"/>
    <property type="project" value="TreeGrafter"/>
</dbReference>
<keyword evidence="11" id="KW-1185">Reference proteome</keyword>
<dbReference type="InterPro" id="IPR051885">
    <property type="entry name" value="CC_CF"/>
</dbReference>
<evidence type="ECO:0000256" key="2">
    <source>
        <dbReference type="ARBA" id="ARBA00022794"/>
    </source>
</evidence>
<keyword evidence="2" id="KW-0970">Cilium biogenesis/degradation</keyword>
<feature type="coiled-coil region" evidence="7">
    <location>
        <begin position="166"/>
        <end position="257"/>
    </location>
</feature>
<keyword evidence="4" id="KW-0966">Cell projection</keyword>
<dbReference type="AlphaFoldDB" id="A0A1V9YA48"/>
<protein>
    <recommendedName>
        <fullName evidence="6">Cilia- and flagella-associated protein 263</fullName>
    </recommendedName>
</protein>
<name>A0A1V9YA48_ACHHY</name>
<evidence type="ECO:0000313" key="10">
    <source>
        <dbReference type="EMBL" id="OQR82603.1"/>
    </source>
</evidence>
<evidence type="ECO:0000256" key="7">
    <source>
        <dbReference type="SAM" id="Coils"/>
    </source>
</evidence>
<comment type="caution">
    <text evidence="10">The sequence shown here is derived from an EMBL/GenBank/DDBJ whole genome shotgun (WGS) entry which is preliminary data.</text>
</comment>
<feature type="region of interest" description="Disordered" evidence="8">
    <location>
        <begin position="35"/>
        <end position="79"/>
    </location>
</feature>
<evidence type="ECO:0000256" key="4">
    <source>
        <dbReference type="ARBA" id="ARBA00023273"/>
    </source>
</evidence>